<keyword evidence="2" id="KW-1185">Reference proteome</keyword>
<organism evidence="1 2">
    <name type="scientific">Ophiocordyceps australis</name>
    <dbReference type="NCBI Taxonomy" id="1399860"/>
    <lineage>
        <taxon>Eukaryota</taxon>
        <taxon>Fungi</taxon>
        <taxon>Dikarya</taxon>
        <taxon>Ascomycota</taxon>
        <taxon>Pezizomycotina</taxon>
        <taxon>Sordariomycetes</taxon>
        <taxon>Hypocreomycetidae</taxon>
        <taxon>Hypocreales</taxon>
        <taxon>Ophiocordycipitaceae</taxon>
        <taxon>Ophiocordyceps</taxon>
    </lineage>
</organism>
<dbReference type="AlphaFoldDB" id="A0A2C5YGW6"/>
<accession>A0A2C5YGW6</accession>
<reference evidence="1 2" key="1">
    <citation type="submission" date="2017-06" db="EMBL/GenBank/DDBJ databases">
        <title>Ant-infecting Ophiocordyceps genomes reveal a high diversity of potential behavioral manipulation genes and a possible major role for enterotoxins.</title>
        <authorList>
            <person name="De Bekker C."/>
            <person name="Evans H.C."/>
            <person name="Brachmann A."/>
            <person name="Hughes D.P."/>
        </authorList>
    </citation>
    <scope>NUCLEOTIDE SEQUENCE [LARGE SCALE GENOMIC DNA]</scope>
    <source>
        <strain evidence="1 2">1348a</strain>
    </source>
</reference>
<proteinExistence type="predicted"/>
<gene>
    <name evidence="1" type="ORF">CDD82_928</name>
</gene>
<protein>
    <submittedName>
        <fullName evidence="1">Uncharacterized protein</fullName>
    </submittedName>
</protein>
<evidence type="ECO:0000313" key="2">
    <source>
        <dbReference type="Proteomes" id="UP000224854"/>
    </source>
</evidence>
<name>A0A2C5YGW6_9HYPO</name>
<evidence type="ECO:0000313" key="1">
    <source>
        <dbReference type="EMBL" id="PHH67997.1"/>
    </source>
</evidence>
<sequence length="164" mass="17553">MTLPKNPSLPRPNTSGYFWPWLNEQSSFEPCLGNLHGESLPLVVAIRRHCWSRLARHDEKMGSPSIRTYTVPYMDTLRQGAGHGSWPRSVVAGGRLAAGLGRSSLDEWTLLGIGLTHDRWVACRASSSSAAVIGAVSAVAQAPLIRAVGPTRGGVADKVGNGQK</sequence>
<dbReference type="OrthoDB" id="10520131at2759"/>
<dbReference type="EMBL" id="NJEU01001245">
    <property type="protein sequence ID" value="PHH67997.1"/>
    <property type="molecule type" value="Genomic_DNA"/>
</dbReference>
<dbReference type="Proteomes" id="UP000224854">
    <property type="component" value="Unassembled WGS sequence"/>
</dbReference>
<comment type="caution">
    <text evidence="1">The sequence shown here is derived from an EMBL/GenBank/DDBJ whole genome shotgun (WGS) entry which is preliminary data.</text>
</comment>